<dbReference type="Gene3D" id="3.30.710.10">
    <property type="entry name" value="Potassium Channel Kv1.1, Chain A"/>
    <property type="match status" value="1"/>
</dbReference>
<dbReference type="GO" id="GO:0006511">
    <property type="term" value="P:ubiquitin-dependent protein catabolic process"/>
    <property type="evidence" value="ECO:0007669"/>
    <property type="project" value="InterPro"/>
</dbReference>
<dbReference type="Pfam" id="PF03931">
    <property type="entry name" value="Skp1_POZ"/>
    <property type="match status" value="1"/>
</dbReference>
<organism evidence="6 7">
    <name type="scientific">Trifolium subterraneum</name>
    <name type="common">Subterranean clover</name>
    <dbReference type="NCBI Taxonomy" id="3900"/>
    <lineage>
        <taxon>Eukaryota</taxon>
        <taxon>Viridiplantae</taxon>
        <taxon>Streptophyta</taxon>
        <taxon>Embryophyta</taxon>
        <taxon>Tracheophyta</taxon>
        <taxon>Spermatophyta</taxon>
        <taxon>Magnoliopsida</taxon>
        <taxon>eudicotyledons</taxon>
        <taxon>Gunneridae</taxon>
        <taxon>Pentapetalae</taxon>
        <taxon>rosids</taxon>
        <taxon>fabids</taxon>
        <taxon>Fabales</taxon>
        <taxon>Fabaceae</taxon>
        <taxon>Papilionoideae</taxon>
        <taxon>50 kb inversion clade</taxon>
        <taxon>NPAAA clade</taxon>
        <taxon>Hologalegina</taxon>
        <taxon>IRL clade</taxon>
        <taxon>Trifolieae</taxon>
        <taxon>Trifolium</taxon>
    </lineage>
</organism>
<accession>A0A2Z6LLH1</accession>
<dbReference type="InterPro" id="IPR011333">
    <property type="entry name" value="SKP1/BTB/POZ_sf"/>
</dbReference>
<evidence type="ECO:0000256" key="1">
    <source>
        <dbReference type="ARBA" id="ARBA00004906"/>
    </source>
</evidence>
<gene>
    <name evidence="6" type="ORF">TSUD_202630</name>
</gene>
<dbReference type="GO" id="GO:0009867">
    <property type="term" value="P:jasmonic acid mediated signaling pathway"/>
    <property type="evidence" value="ECO:0007669"/>
    <property type="project" value="UniProtKB-ARBA"/>
</dbReference>
<proteinExistence type="inferred from homology"/>
<dbReference type="Proteomes" id="UP000242715">
    <property type="component" value="Unassembled WGS sequence"/>
</dbReference>
<dbReference type="EMBL" id="DF973182">
    <property type="protein sequence ID" value="GAU18374.1"/>
    <property type="molecule type" value="Genomic_DNA"/>
</dbReference>
<dbReference type="PIRSF" id="PIRSF028729">
    <property type="entry name" value="E3_ubiquit_lig_SCF_Skp"/>
    <property type="match status" value="1"/>
</dbReference>
<evidence type="ECO:0000259" key="5">
    <source>
        <dbReference type="Pfam" id="PF03931"/>
    </source>
</evidence>
<dbReference type="SUPFAM" id="SSF81382">
    <property type="entry name" value="Skp1 dimerisation domain-like"/>
    <property type="match status" value="1"/>
</dbReference>
<keyword evidence="3 4" id="KW-0833">Ubl conjugation pathway</keyword>
<dbReference type="PANTHER" id="PTHR11165">
    <property type="entry name" value="SKP1"/>
    <property type="match status" value="1"/>
</dbReference>
<comment type="similarity">
    <text evidence="2 4">Belongs to the SKP1 family.</text>
</comment>
<dbReference type="OrthoDB" id="1421443at2759"/>
<dbReference type="SUPFAM" id="SSF54695">
    <property type="entry name" value="POZ domain"/>
    <property type="match status" value="1"/>
</dbReference>
<dbReference type="UniPathway" id="UPA00143"/>
<feature type="domain" description="SKP1 component POZ" evidence="5">
    <location>
        <begin position="10"/>
        <end position="71"/>
    </location>
</feature>
<name>A0A2Z6LLH1_TRISU</name>
<evidence type="ECO:0000256" key="3">
    <source>
        <dbReference type="ARBA" id="ARBA00022786"/>
    </source>
</evidence>
<evidence type="ECO:0000256" key="2">
    <source>
        <dbReference type="ARBA" id="ARBA00009993"/>
    </source>
</evidence>
<comment type="pathway">
    <text evidence="1 4">Protein modification; protein ubiquitination.</text>
</comment>
<evidence type="ECO:0000256" key="4">
    <source>
        <dbReference type="PIRNR" id="PIRNR028729"/>
    </source>
</evidence>
<comment type="subunit">
    <text evidence="4">Part of a SCF (SKP1-cullin-F-box) protein ligase complex.</text>
</comment>
<dbReference type="InterPro" id="IPR016073">
    <property type="entry name" value="Skp1_comp_POZ"/>
</dbReference>
<evidence type="ECO:0000313" key="7">
    <source>
        <dbReference type="Proteomes" id="UP000242715"/>
    </source>
</evidence>
<comment type="function">
    <text evidence="4">Involved in ubiquitination and subsequent proteasomal degradation of target proteins. Together with CUL1, RBX1 and a F-box protein, it forms a SCF E3 ubiquitin ligase complex. The functional specificity of this complex depends on the type of F-box protein. In the SCF complex, it serves as an adapter that links the F-box protein to CUL1.</text>
</comment>
<dbReference type="SMART" id="SM00512">
    <property type="entry name" value="Skp1"/>
    <property type="match status" value="1"/>
</dbReference>
<protein>
    <recommendedName>
        <fullName evidence="4">SKP1-like protein</fullName>
    </recommendedName>
</protein>
<dbReference type="InterPro" id="IPR001232">
    <property type="entry name" value="SKP1-like"/>
</dbReference>
<dbReference type="AlphaFoldDB" id="A0A2Z6LLH1"/>
<dbReference type="GO" id="GO:0016567">
    <property type="term" value="P:protein ubiquitination"/>
    <property type="evidence" value="ECO:0007669"/>
    <property type="project" value="UniProtKB-UniRule"/>
</dbReference>
<evidence type="ECO:0000313" key="6">
    <source>
        <dbReference type="EMBL" id="GAU18374.1"/>
    </source>
</evidence>
<sequence>MNRSPDVLSKKINLISSDGVVFEVDYGLALMSRRFKDIIENIPVGDVDTISVHEVSSKMLTMVVEYCKKHNSRQKGVDLTDWDAQFINIDPETLHDLETHVSYLKIDRLNTLIWSKEYNLIKDMTP</sequence>
<dbReference type="InterPro" id="IPR016897">
    <property type="entry name" value="SKP1"/>
</dbReference>
<reference evidence="7" key="1">
    <citation type="journal article" date="2017" name="Front. Plant Sci.">
        <title>Climate Clever Clovers: New Paradigm to Reduce the Environmental Footprint of Ruminants by Breeding Low Methanogenic Forages Utilizing Haplotype Variation.</title>
        <authorList>
            <person name="Kaur P."/>
            <person name="Appels R."/>
            <person name="Bayer P.E."/>
            <person name="Keeble-Gagnere G."/>
            <person name="Wang J."/>
            <person name="Hirakawa H."/>
            <person name="Shirasawa K."/>
            <person name="Vercoe P."/>
            <person name="Stefanova K."/>
            <person name="Durmic Z."/>
            <person name="Nichols P."/>
            <person name="Revell C."/>
            <person name="Isobe S.N."/>
            <person name="Edwards D."/>
            <person name="Erskine W."/>
        </authorList>
    </citation>
    <scope>NUCLEOTIDE SEQUENCE [LARGE SCALE GENOMIC DNA]</scope>
    <source>
        <strain evidence="7">cv. Daliak</strain>
    </source>
</reference>
<keyword evidence="7" id="KW-1185">Reference proteome</keyword>
<dbReference type="InterPro" id="IPR036296">
    <property type="entry name" value="SKP1-like_dim_sf"/>
</dbReference>